<evidence type="ECO:0000313" key="3">
    <source>
        <dbReference type="Proteomes" id="UP000032458"/>
    </source>
</evidence>
<keyword evidence="3" id="KW-1185">Reference proteome</keyword>
<dbReference type="PATRIC" id="fig|1240678.4.peg.2940"/>
<accession>A0A0D7CN06</accession>
<evidence type="ECO:0000256" key="1">
    <source>
        <dbReference type="SAM" id="MobiDB-lite"/>
    </source>
</evidence>
<name>A0A0D7CN06_9ACTN</name>
<proteinExistence type="predicted"/>
<dbReference type="AlphaFoldDB" id="A0A0D7CN06"/>
<protein>
    <submittedName>
        <fullName evidence="2">Uncharacterized protein</fullName>
    </submittedName>
</protein>
<feature type="compositionally biased region" description="Basic and acidic residues" evidence="1">
    <location>
        <begin position="69"/>
        <end position="81"/>
    </location>
</feature>
<evidence type="ECO:0000313" key="2">
    <source>
        <dbReference type="EMBL" id="KIZ17588.1"/>
    </source>
</evidence>
<feature type="region of interest" description="Disordered" evidence="1">
    <location>
        <begin position="60"/>
        <end position="81"/>
    </location>
</feature>
<dbReference type="Proteomes" id="UP000032458">
    <property type="component" value="Unassembled WGS sequence"/>
</dbReference>
<gene>
    <name evidence="2" type="ORF">SNA_13995</name>
</gene>
<dbReference type="EMBL" id="JRKI01000018">
    <property type="protein sequence ID" value="KIZ17588.1"/>
    <property type="molecule type" value="Genomic_DNA"/>
</dbReference>
<sequence length="81" mass="8651">MAVGALGAAGSDYITGRKAEQQAQWQLCLEHLNQRREPRAQAYAAVLALANEVLGALAAAHNHPPTSVWRDDTPGDTSRGE</sequence>
<comment type="caution">
    <text evidence="2">The sequence shown here is derived from an EMBL/GenBank/DDBJ whole genome shotgun (WGS) entry which is preliminary data.</text>
</comment>
<organism evidence="2 3">
    <name type="scientific">Streptomyces natalensis ATCC 27448</name>
    <dbReference type="NCBI Taxonomy" id="1240678"/>
    <lineage>
        <taxon>Bacteria</taxon>
        <taxon>Bacillati</taxon>
        <taxon>Actinomycetota</taxon>
        <taxon>Actinomycetes</taxon>
        <taxon>Kitasatosporales</taxon>
        <taxon>Streptomycetaceae</taxon>
        <taxon>Streptomyces</taxon>
    </lineage>
</organism>
<reference evidence="2 3" key="1">
    <citation type="submission" date="2014-09" db="EMBL/GenBank/DDBJ databases">
        <title>Draft genome sequence of Streptomyces natalensis ATCC 27448, producer of the antifungal pimaricin.</title>
        <authorList>
            <person name="Mendes M.V."/>
            <person name="Beites T."/>
            <person name="Pires S."/>
            <person name="Santos C.L."/>
            <person name="Moradas-Ferreira P."/>
        </authorList>
    </citation>
    <scope>NUCLEOTIDE SEQUENCE [LARGE SCALE GENOMIC DNA]</scope>
    <source>
        <strain evidence="2 3">ATCC 27448</strain>
    </source>
</reference>